<dbReference type="InterPro" id="IPR011051">
    <property type="entry name" value="RmlC_Cupin_sf"/>
</dbReference>
<accession>A0A381PMV9</accession>
<gene>
    <name evidence="1" type="ORF">METZ01_LOCUS21205</name>
</gene>
<sequence>MIRVVFLRTVFAVLVILTARPVSAQELPQATDVTSADIQKFINDLPRDAVSDRPIRIVNVTGNYQVGVWGVFRPKEFLGGANLHEVNTTEIYYMVEGVATLVTGGTLTDSNDLTPGRGIEGGVSRRVTKGDVIIIPGHTAHWFSELETDIEYLIIRTDPDNRFQLR</sequence>
<dbReference type="InterPro" id="IPR036388">
    <property type="entry name" value="WH-like_DNA-bd_sf"/>
</dbReference>
<dbReference type="Gene3D" id="2.60.120.10">
    <property type="entry name" value="Jelly Rolls"/>
    <property type="match status" value="1"/>
</dbReference>
<name>A0A381PMV9_9ZZZZ</name>
<dbReference type="EMBL" id="UINC01001038">
    <property type="protein sequence ID" value="SUZ68351.1"/>
    <property type="molecule type" value="Genomic_DNA"/>
</dbReference>
<dbReference type="InterPro" id="IPR014710">
    <property type="entry name" value="RmlC-like_jellyroll"/>
</dbReference>
<protein>
    <recommendedName>
        <fullName evidence="2">Cupin type-1 domain-containing protein</fullName>
    </recommendedName>
</protein>
<dbReference type="AlphaFoldDB" id="A0A381PMV9"/>
<evidence type="ECO:0000313" key="1">
    <source>
        <dbReference type="EMBL" id="SUZ68351.1"/>
    </source>
</evidence>
<proteinExistence type="predicted"/>
<organism evidence="1">
    <name type="scientific">marine metagenome</name>
    <dbReference type="NCBI Taxonomy" id="408172"/>
    <lineage>
        <taxon>unclassified sequences</taxon>
        <taxon>metagenomes</taxon>
        <taxon>ecological metagenomes</taxon>
    </lineage>
</organism>
<dbReference type="SUPFAM" id="SSF51182">
    <property type="entry name" value="RmlC-like cupins"/>
    <property type="match status" value="1"/>
</dbReference>
<reference evidence="1" key="1">
    <citation type="submission" date="2018-05" db="EMBL/GenBank/DDBJ databases">
        <authorList>
            <person name="Lanie J.A."/>
            <person name="Ng W.-L."/>
            <person name="Kazmierczak K.M."/>
            <person name="Andrzejewski T.M."/>
            <person name="Davidsen T.M."/>
            <person name="Wayne K.J."/>
            <person name="Tettelin H."/>
            <person name="Glass J.I."/>
            <person name="Rusch D."/>
            <person name="Podicherti R."/>
            <person name="Tsui H.-C.T."/>
            <person name="Winkler M.E."/>
        </authorList>
    </citation>
    <scope>NUCLEOTIDE SEQUENCE</scope>
</reference>
<evidence type="ECO:0008006" key="2">
    <source>
        <dbReference type="Google" id="ProtNLM"/>
    </source>
</evidence>
<dbReference type="Gene3D" id="1.10.10.10">
    <property type="entry name" value="Winged helix-like DNA-binding domain superfamily/Winged helix DNA-binding domain"/>
    <property type="match status" value="1"/>
</dbReference>